<dbReference type="Proteomes" id="UP001056120">
    <property type="component" value="Linkage Group LG09"/>
</dbReference>
<reference evidence="2" key="1">
    <citation type="journal article" date="2022" name="Mol. Ecol. Resour.">
        <title>The genomes of chicory, endive, great burdock and yacon provide insights into Asteraceae palaeo-polyploidization history and plant inulin production.</title>
        <authorList>
            <person name="Fan W."/>
            <person name="Wang S."/>
            <person name="Wang H."/>
            <person name="Wang A."/>
            <person name="Jiang F."/>
            <person name="Liu H."/>
            <person name="Zhao H."/>
            <person name="Xu D."/>
            <person name="Zhang Y."/>
        </authorList>
    </citation>
    <scope>NUCLEOTIDE SEQUENCE [LARGE SCALE GENOMIC DNA]</scope>
    <source>
        <strain evidence="2">cv. Yunnan</strain>
    </source>
</reference>
<protein>
    <submittedName>
        <fullName evidence="1">Uncharacterized protein</fullName>
    </submittedName>
</protein>
<comment type="caution">
    <text evidence="1">The sequence shown here is derived from an EMBL/GenBank/DDBJ whole genome shotgun (WGS) entry which is preliminary data.</text>
</comment>
<keyword evidence="2" id="KW-1185">Reference proteome</keyword>
<sequence length="73" mass="8316">MEIRHMTCFGDDKCATALSMFLSLGLSFAGILLLFQEVLKDTCSNSRIELLLCDLESSQTAQQMSWDYFTWPL</sequence>
<name>A0ACB9IB17_9ASTR</name>
<organism evidence="1 2">
    <name type="scientific">Smallanthus sonchifolius</name>
    <dbReference type="NCBI Taxonomy" id="185202"/>
    <lineage>
        <taxon>Eukaryota</taxon>
        <taxon>Viridiplantae</taxon>
        <taxon>Streptophyta</taxon>
        <taxon>Embryophyta</taxon>
        <taxon>Tracheophyta</taxon>
        <taxon>Spermatophyta</taxon>
        <taxon>Magnoliopsida</taxon>
        <taxon>eudicotyledons</taxon>
        <taxon>Gunneridae</taxon>
        <taxon>Pentapetalae</taxon>
        <taxon>asterids</taxon>
        <taxon>campanulids</taxon>
        <taxon>Asterales</taxon>
        <taxon>Asteraceae</taxon>
        <taxon>Asteroideae</taxon>
        <taxon>Heliantheae alliance</taxon>
        <taxon>Millerieae</taxon>
        <taxon>Smallanthus</taxon>
    </lineage>
</organism>
<evidence type="ECO:0000313" key="2">
    <source>
        <dbReference type="Proteomes" id="UP001056120"/>
    </source>
</evidence>
<evidence type="ECO:0000313" key="1">
    <source>
        <dbReference type="EMBL" id="KAI3804560.1"/>
    </source>
</evidence>
<reference evidence="1 2" key="2">
    <citation type="journal article" date="2022" name="Mol. Ecol. Resour.">
        <title>The genomes of chicory, endive, great burdock and yacon provide insights into Asteraceae paleo-polyploidization history and plant inulin production.</title>
        <authorList>
            <person name="Fan W."/>
            <person name="Wang S."/>
            <person name="Wang H."/>
            <person name="Wang A."/>
            <person name="Jiang F."/>
            <person name="Liu H."/>
            <person name="Zhao H."/>
            <person name="Xu D."/>
            <person name="Zhang Y."/>
        </authorList>
    </citation>
    <scope>NUCLEOTIDE SEQUENCE [LARGE SCALE GENOMIC DNA]</scope>
    <source>
        <strain evidence="2">cv. Yunnan</strain>
        <tissue evidence="1">Leaves</tissue>
    </source>
</reference>
<proteinExistence type="predicted"/>
<accession>A0ACB9IB17</accession>
<gene>
    <name evidence="1" type="ORF">L1987_26195</name>
</gene>
<dbReference type="EMBL" id="CM042026">
    <property type="protein sequence ID" value="KAI3804560.1"/>
    <property type="molecule type" value="Genomic_DNA"/>
</dbReference>